<dbReference type="Gene3D" id="2.130.10.10">
    <property type="entry name" value="YVTN repeat-like/Quinoprotein amine dehydrogenase"/>
    <property type="match status" value="3"/>
</dbReference>
<dbReference type="SUPFAM" id="SSF50978">
    <property type="entry name" value="WD40 repeat-like"/>
    <property type="match status" value="1"/>
</dbReference>
<evidence type="ECO:0000256" key="5">
    <source>
        <dbReference type="ARBA" id="ARBA00022763"/>
    </source>
</evidence>
<evidence type="ECO:0000256" key="10">
    <source>
        <dbReference type="SAM" id="MobiDB-lite"/>
    </source>
</evidence>
<keyword evidence="5" id="KW-0227">DNA damage</keyword>
<keyword evidence="13" id="KW-1185">Reference proteome</keyword>
<dbReference type="InterPro" id="IPR036322">
    <property type="entry name" value="WD40_repeat_dom_sf"/>
</dbReference>
<evidence type="ECO:0000259" key="11">
    <source>
        <dbReference type="Pfam" id="PF24105"/>
    </source>
</evidence>
<feature type="domain" description="CAF1B/HIR1 beta-propeller" evidence="11">
    <location>
        <begin position="12"/>
        <end position="231"/>
    </location>
</feature>
<dbReference type="GO" id="GO:0006335">
    <property type="term" value="P:DNA replication-dependent chromatin assembly"/>
    <property type="evidence" value="ECO:0007669"/>
    <property type="project" value="InterPro"/>
</dbReference>
<dbReference type="PROSITE" id="PS50082">
    <property type="entry name" value="WD_REPEATS_2"/>
    <property type="match status" value="3"/>
</dbReference>
<accession>A0A8K1C3K2</accession>
<evidence type="ECO:0000256" key="7">
    <source>
        <dbReference type="ARBA" id="ARBA00023204"/>
    </source>
</evidence>
<feature type="region of interest" description="Disordered" evidence="10">
    <location>
        <begin position="242"/>
        <end position="271"/>
    </location>
</feature>
<keyword evidence="7" id="KW-0234">DNA repair</keyword>
<dbReference type="InterPro" id="IPR015943">
    <property type="entry name" value="WD40/YVTN_repeat-like_dom_sf"/>
</dbReference>
<dbReference type="SMART" id="SM00320">
    <property type="entry name" value="WD40"/>
    <property type="match status" value="5"/>
</dbReference>
<evidence type="ECO:0000256" key="2">
    <source>
        <dbReference type="ARBA" id="ARBA00007306"/>
    </source>
</evidence>
<evidence type="ECO:0000313" key="12">
    <source>
        <dbReference type="EMBL" id="TMW55811.1"/>
    </source>
</evidence>
<feature type="compositionally biased region" description="Polar residues" evidence="10">
    <location>
        <begin position="580"/>
        <end position="599"/>
    </location>
</feature>
<dbReference type="EMBL" id="SPLM01000146">
    <property type="protein sequence ID" value="TMW55811.1"/>
    <property type="molecule type" value="Genomic_DNA"/>
</dbReference>
<evidence type="ECO:0000313" key="13">
    <source>
        <dbReference type="Proteomes" id="UP000794436"/>
    </source>
</evidence>
<dbReference type="GO" id="GO:0006334">
    <property type="term" value="P:nucleosome assembly"/>
    <property type="evidence" value="ECO:0007669"/>
    <property type="project" value="TreeGrafter"/>
</dbReference>
<keyword evidence="6" id="KW-0156">Chromatin regulator</keyword>
<dbReference type="Pfam" id="PF24105">
    <property type="entry name" value="Beta-prop_CAF1B_HIR1"/>
    <property type="match status" value="2"/>
</dbReference>
<comment type="similarity">
    <text evidence="2">Belongs to the WD repeat HIR1 family.</text>
</comment>
<evidence type="ECO:0000256" key="1">
    <source>
        <dbReference type="ARBA" id="ARBA00004123"/>
    </source>
</evidence>
<dbReference type="Proteomes" id="UP000794436">
    <property type="component" value="Unassembled WGS sequence"/>
</dbReference>
<evidence type="ECO:0000256" key="3">
    <source>
        <dbReference type="ARBA" id="ARBA00022574"/>
    </source>
</evidence>
<evidence type="ECO:0000256" key="8">
    <source>
        <dbReference type="ARBA" id="ARBA00023242"/>
    </source>
</evidence>
<feature type="repeat" description="WD" evidence="9">
    <location>
        <begin position="182"/>
        <end position="215"/>
    </location>
</feature>
<dbReference type="GO" id="GO:0006281">
    <property type="term" value="P:DNA repair"/>
    <property type="evidence" value="ECO:0007669"/>
    <property type="project" value="UniProtKB-KW"/>
</dbReference>
<feature type="compositionally biased region" description="Basic and acidic residues" evidence="10">
    <location>
        <begin position="242"/>
        <end position="262"/>
    </location>
</feature>
<comment type="caution">
    <text evidence="12">The sequence shown here is derived from an EMBL/GenBank/DDBJ whole genome shotgun (WGS) entry which is preliminary data.</text>
</comment>
<dbReference type="PROSITE" id="PS00678">
    <property type="entry name" value="WD_REPEATS_1"/>
    <property type="match status" value="1"/>
</dbReference>
<evidence type="ECO:0000256" key="6">
    <source>
        <dbReference type="ARBA" id="ARBA00022853"/>
    </source>
</evidence>
<feature type="compositionally biased region" description="Polar residues" evidence="10">
    <location>
        <begin position="486"/>
        <end position="533"/>
    </location>
</feature>
<dbReference type="GO" id="GO:0005634">
    <property type="term" value="C:nucleus"/>
    <property type="evidence" value="ECO:0007669"/>
    <property type="project" value="UniProtKB-SubCell"/>
</dbReference>
<dbReference type="PROSITE" id="PS50294">
    <property type="entry name" value="WD_REPEATS_REGION"/>
    <property type="match status" value="2"/>
</dbReference>
<dbReference type="PANTHER" id="PTHR15271:SF4">
    <property type="entry name" value="CHROMATIN ASSEMBLY FACTOR 1 SUBUNIT B"/>
    <property type="match status" value="1"/>
</dbReference>
<comment type="subcellular location">
    <subcellularLocation>
        <location evidence="1">Nucleus</location>
    </subcellularLocation>
</comment>
<feature type="domain" description="CAF1B/HIR1 beta-propeller" evidence="11">
    <location>
        <begin position="270"/>
        <end position="431"/>
    </location>
</feature>
<feature type="repeat" description="WD" evidence="9">
    <location>
        <begin position="82"/>
        <end position="113"/>
    </location>
</feature>
<protein>
    <recommendedName>
        <fullName evidence="11">CAF1B/HIR1 beta-propeller domain-containing protein</fullName>
    </recommendedName>
</protein>
<name>A0A8K1C3K2_PYTOL</name>
<feature type="repeat" description="WD" evidence="9">
    <location>
        <begin position="140"/>
        <end position="181"/>
    </location>
</feature>
<dbReference type="InterPro" id="IPR019775">
    <property type="entry name" value="WD40_repeat_CS"/>
</dbReference>
<feature type="region of interest" description="Disordered" evidence="10">
    <location>
        <begin position="444"/>
        <end position="599"/>
    </location>
</feature>
<keyword evidence="8" id="KW-0539">Nucleus</keyword>
<sequence length="599" mass="65415">MMSEMATSAVSVATPEIRWHCGPTGLNEAVLSLDFLHQHADETTTGEPTLILATGGADKEIKLWRVQGDIKENDGLEFIFSLTGHDRSVNCVRFSPNGQYLASASDDSTIIVWTKPKTAEADWSWDKITSFSDVSRTLLACGHKGDITDIAWSPDSAYLSSASVDNCSVIWNIEKGEVTERRKDHTQYVQGIAWDPLGEFLVTEGNDRTCRVYSLVGFNAATAQQTKKQNRKCTNMITIKSRDFPTEQKDTETPAADAKPESEDAPAAAKVQPKHRMFLDDTCPVFARRLTWTPDGSYLLAPTGVFRANEAASALNTVYAFARGDMSKPALHLPGHEKASLGVRCSPLLYEVRKDGDSSLPNFFQSVYRSIFAVVTLNAVVIYDSQQCHPVCTVKNLHYADLTDATWSADGQTLSVSSMDGYVSFIRFEEGFFGTSLPNEERLRINEEKTKTMFVNTKPTKKRAKPAAQSEDQAAGTKTPKKAKTSSQPEDQSAATKTPVKSAQPSPILQAFQKSDSTPSKSEATPATVNTLQVRKKKKIVPTLVTAAPETTTSTPPRQEPAIDLTADSDNTSPKPPSTDEASPQVEQKASNEASLGTQ</sequence>
<dbReference type="InterPro" id="IPR045145">
    <property type="entry name" value="PTHR15271"/>
</dbReference>
<dbReference type="InterPro" id="IPR001680">
    <property type="entry name" value="WD40_rpt"/>
</dbReference>
<dbReference type="AlphaFoldDB" id="A0A8K1C3K2"/>
<gene>
    <name evidence="12" type="ORF">Poli38472_008459</name>
</gene>
<organism evidence="12 13">
    <name type="scientific">Pythium oligandrum</name>
    <name type="common">Mycoparasitic fungus</name>
    <dbReference type="NCBI Taxonomy" id="41045"/>
    <lineage>
        <taxon>Eukaryota</taxon>
        <taxon>Sar</taxon>
        <taxon>Stramenopiles</taxon>
        <taxon>Oomycota</taxon>
        <taxon>Peronosporomycetes</taxon>
        <taxon>Pythiales</taxon>
        <taxon>Pythiaceae</taxon>
        <taxon>Pythium</taxon>
    </lineage>
</organism>
<keyword evidence="3 9" id="KW-0853">WD repeat</keyword>
<keyword evidence="4" id="KW-0677">Repeat</keyword>
<proteinExistence type="inferred from homology"/>
<evidence type="ECO:0000256" key="9">
    <source>
        <dbReference type="PROSITE-ProRule" id="PRU00221"/>
    </source>
</evidence>
<reference evidence="12" key="1">
    <citation type="submission" date="2019-03" db="EMBL/GenBank/DDBJ databases">
        <title>Long read genome sequence of the mycoparasitic Pythium oligandrum ATCC 38472 isolated from sugarbeet rhizosphere.</title>
        <authorList>
            <person name="Gaulin E."/>
        </authorList>
    </citation>
    <scope>NUCLEOTIDE SEQUENCE</scope>
    <source>
        <strain evidence="12">ATCC 38472_TT</strain>
    </source>
</reference>
<feature type="compositionally biased region" description="Low complexity" evidence="10">
    <location>
        <begin position="541"/>
        <end position="557"/>
    </location>
</feature>
<dbReference type="PANTHER" id="PTHR15271">
    <property type="entry name" value="CHROMATIN ASSEMBLY FACTOR 1 SUBUNIT B"/>
    <property type="match status" value="1"/>
</dbReference>
<evidence type="ECO:0000256" key="4">
    <source>
        <dbReference type="ARBA" id="ARBA00022737"/>
    </source>
</evidence>
<dbReference type="GO" id="GO:0033186">
    <property type="term" value="C:CAF-1 complex"/>
    <property type="evidence" value="ECO:0007669"/>
    <property type="project" value="TreeGrafter"/>
</dbReference>
<dbReference type="OrthoDB" id="71227at2759"/>
<dbReference type="InterPro" id="IPR055410">
    <property type="entry name" value="Beta-prop_CAF1B_HIR1"/>
</dbReference>